<dbReference type="GO" id="GO:0005737">
    <property type="term" value="C:cytoplasm"/>
    <property type="evidence" value="ECO:0007669"/>
    <property type="project" value="TreeGrafter"/>
</dbReference>
<dbReference type="CDD" id="cd03141">
    <property type="entry name" value="GATase1_Hsp31_like"/>
    <property type="match status" value="1"/>
</dbReference>
<sequence>MTRILMILTSCDRMGEDGAPTGFYWEEMAVPYWAFRDAGYKVDLASPLGGQPPADPSSDEDPSARAEAVTRFMQDKQAMQALNATAAVSKVDASHYDAVFLPGGHGTMWDLRQTPAVAKAVATVHENGGVVGAVCHGPAGLIEAKRSDGTPLIKGRRVNGFTNSEERAAGLSDVVPYLLEDALREQGAEFESGVEDFCGFAVRDDRIVTGQNPDSSAGVAEHMLSALRDMDRAAA</sequence>
<dbReference type="PANTHER" id="PTHR48094:SF11">
    <property type="entry name" value="GLUTATHIONE-INDEPENDENT GLYOXALASE HSP31-RELATED"/>
    <property type="match status" value="1"/>
</dbReference>
<dbReference type="EMBL" id="LGVV01000004">
    <property type="protein sequence ID" value="KNX42877.1"/>
    <property type="molecule type" value="Genomic_DNA"/>
</dbReference>
<evidence type="ECO:0000313" key="6">
    <source>
        <dbReference type="Proteomes" id="UP000037046"/>
    </source>
</evidence>
<protein>
    <submittedName>
        <fullName evidence="5">Molecular chaperone Hsp31 and glyoxalase 3</fullName>
        <ecNumber evidence="5">4.2.1.130</ecNumber>
    </submittedName>
</protein>
<reference evidence="6" key="1">
    <citation type="submission" date="2015-07" db="EMBL/GenBank/DDBJ databases">
        <title>Draft Genome Sequence of Roseovarius tolerans EL-164, a producer of N-Acylated Alanine Methyl Esters (NAMEs).</title>
        <authorList>
            <person name="Voget S."/>
            <person name="Bruns H."/>
            <person name="Wagner-Doebler I."/>
            <person name="Schulz S."/>
            <person name="Daniel R."/>
        </authorList>
    </citation>
    <scope>NUCLEOTIDE SEQUENCE [LARGE SCALE GENOMIC DNA]</scope>
    <source>
        <strain evidence="6">EL-164</strain>
    </source>
</reference>
<evidence type="ECO:0000256" key="3">
    <source>
        <dbReference type="ARBA" id="ARBA00038493"/>
    </source>
</evidence>
<keyword evidence="1" id="KW-0346">Stress response</keyword>
<dbReference type="OrthoDB" id="9792284at2"/>
<dbReference type="GO" id="GO:0019243">
    <property type="term" value="P:methylglyoxal catabolic process to D-lactate via S-lactoyl-glutathione"/>
    <property type="evidence" value="ECO:0007669"/>
    <property type="project" value="TreeGrafter"/>
</dbReference>
<dbReference type="SUPFAM" id="SSF52317">
    <property type="entry name" value="Class I glutamine amidotransferase-like"/>
    <property type="match status" value="1"/>
</dbReference>
<dbReference type="Proteomes" id="UP000037046">
    <property type="component" value="Unassembled WGS sequence"/>
</dbReference>
<dbReference type="InterPro" id="IPR029062">
    <property type="entry name" value="Class_I_gatase-like"/>
</dbReference>
<gene>
    <name evidence="5" type="primary">hchA</name>
    <name evidence="5" type="ORF">ROTO_05240</name>
</gene>
<dbReference type="InterPro" id="IPR050325">
    <property type="entry name" value="Prot/Nucl_acid_deglycase"/>
</dbReference>
<dbReference type="PATRIC" id="fig|74031.6.peg.539"/>
<dbReference type="EC" id="4.2.1.130" evidence="5"/>
<dbReference type="Pfam" id="PF01965">
    <property type="entry name" value="DJ-1_PfpI"/>
    <property type="match status" value="1"/>
</dbReference>
<dbReference type="AlphaFoldDB" id="A0A0L6CYK0"/>
<accession>A0A0L6CYK0</accession>
<evidence type="ECO:0000313" key="5">
    <source>
        <dbReference type="EMBL" id="KNX42877.1"/>
    </source>
</evidence>
<dbReference type="PANTHER" id="PTHR48094">
    <property type="entry name" value="PROTEIN/NUCLEIC ACID DEGLYCASE DJ-1-RELATED"/>
    <property type="match status" value="1"/>
</dbReference>
<dbReference type="GO" id="GO:0019172">
    <property type="term" value="F:glyoxalase III activity"/>
    <property type="evidence" value="ECO:0007669"/>
    <property type="project" value="UniProtKB-EC"/>
</dbReference>
<evidence type="ECO:0000256" key="1">
    <source>
        <dbReference type="ARBA" id="ARBA00023016"/>
    </source>
</evidence>
<feature type="domain" description="DJ-1/PfpI" evidence="4">
    <location>
        <begin position="26"/>
        <end position="221"/>
    </location>
</feature>
<organism evidence="5 6">
    <name type="scientific">Roseovarius tolerans</name>
    <dbReference type="NCBI Taxonomy" id="74031"/>
    <lineage>
        <taxon>Bacteria</taxon>
        <taxon>Pseudomonadati</taxon>
        <taxon>Pseudomonadota</taxon>
        <taxon>Alphaproteobacteria</taxon>
        <taxon>Rhodobacterales</taxon>
        <taxon>Roseobacteraceae</taxon>
        <taxon>Roseovarius</taxon>
    </lineage>
</organism>
<keyword evidence="6" id="KW-1185">Reference proteome</keyword>
<dbReference type="STRING" id="74031.SAMN04488077_11043"/>
<comment type="caution">
    <text evidence="5">The sequence shown here is derived from an EMBL/GenBank/DDBJ whole genome shotgun (WGS) entry which is preliminary data.</text>
</comment>
<dbReference type="InterPro" id="IPR002818">
    <property type="entry name" value="DJ-1/PfpI"/>
</dbReference>
<keyword evidence="2 5" id="KW-0456">Lyase</keyword>
<evidence type="ECO:0000256" key="2">
    <source>
        <dbReference type="ARBA" id="ARBA00023239"/>
    </source>
</evidence>
<evidence type="ECO:0000259" key="4">
    <source>
        <dbReference type="Pfam" id="PF01965"/>
    </source>
</evidence>
<comment type="similarity">
    <text evidence="3">Belongs to the peptidase C56 family. HSP31-like subfamily.</text>
</comment>
<name>A0A0L6CYK0_9RHOB</name>
<proteinExistence type="inferred from homology"/>
<dbReference type="Gene3D" id="3.40.50.880">
    <property type="match status" value="1"/>
</dbReference>
<dbReference type="RefSeq" id="WP_050661528.1">
    <property type="nucleotide sequence ID" value="NZ_CP118494.1"/>
</dbReference>